<evidence type="ECO:0000313" key="10">
    <source>
        <dbReference type="EMBL" id="KAL3634244.1"/>
    </source>
</evidence>
<dbReference type="InterPro" id="IPR014776">
    <property type="entry name" value="4pyrrole_Mease_sub2"/>
</dbReference>
<evidence type="ECO:0000256" key="1">
    <source>
        <dbReference type="ARBA" id="ARBA00004006"/>
    </source>
</evidence>
<dbReference type="InterPro" id="IPR014777">
    <property type="entry name" value="4pyrrole_Mease_sub1"/>
</dbReference>
<dbReference type="Gene3D" id="3.40.1010.10">
    <property type="entry name" value="Cobalt-precorrin-4 Transmethylase, Domain 1"/>
    <property type="match status" value="2"/>
</dbReference>
<evidence type="ECO:0000256" key="4">
    <source>
        <dbReference type="ARBA" id="ARBA00011927"/>
    </source>
</evidence>
<evidence type="ECO:0000313" key="11">
    <source>
        <dbReference type="Proteomes" id="UP001632038"/>
    </source>
</evidence>
<dbReference type="EC" id="2.1.1.314" evidence="4"/>
<proteinExistence type="inferred from homology"/>
<dbReference type="NCBIfam" id="TIGR00522">
    <property type="entry name" value="dph5"/>
    <property type="match status" value="2"/>
</dbReference>
<feature type="domain" description="Tetrapyrrole methylase" evidence="9">
    <location>
        <begin position="289"/>
        <end position="529"/>
    </location>
</feature>
<accession>A0ABD3CXD8</accession>
<keyword evidence="7" id="KW-0949">S-adenosyl-L-methionine</keyword>
<dbReference type="InterPro" id="IPR035996">
    <property type="entry name" value="4pyrrol_Methylase_sf"/>
</dbReference>
<evidence type="ECO:0000259" key="9">
    <source>
        <dbReference type="Pfam" id="PF00590"/>
    </source>
</evidence>
<dbReference type="InterPro" id="IPR004551">
    <property type="entry name" value="Dphthn_synthase"/>
</dbReference>
<dbReference type="FunFam" id="3.40.1010.10:FF:000004">
    <property type="entry name" value="Putative diphthine synthase"/>
    <property type="match status" value="2"/>
</dbReference>
<comment type="catalytic activity">
    <reaction evidence="8">
        <text>2-[(3S)-amino-3-carboxypropyl]-L-histidyl-[translation elongation factor 2] + 4 S-adenosyl-L-methionine = diphthine methyl ester-[translation elongation factor 2] + 4 S-adenosyl-L-homocysteine + 3 H(+)</text>
        <dbReference type="Rhea" id="RHEA:42652"/>
        <dbReference type="Rhea" id="RHEA-COMP:9749"/>
        <dbReference type="Rhea" id="RHEA-COMP:10173"/>
        <dbReference type="ChEBI" id="CHEBI:15378"/>
        <dbReference type="ChEBI" id="CHEBI:57856"/>
        <dbReference type="ChEBI" id="CHEBI:59789"/>
        <dbReference type="ChEBI" id="CHEBI:73995"/>
        <dbReference type="ChEBI" id="CHEBI:79005"/>
        <dbReference type="EC" id="2.1.1.314"/>
    </reaction>
</comment>
<organism evidence="10 11">
    <name type="scientific">Castilleja foliolosa</name>
    <dbReference type="NCBI Taxonomy" id="1961234"/>
    <lineage>
        <taxon>Eukaryota</taxon>
        <taxon>Viridiplantae</taxon>
        <taxon>Streptophyta</taxon>
        <taxon>Embryophyta</taxon>
        <taxon>Tracheophyta</taxon>
        <taxon>Spermatophyta</taxon>
        <taxon>Magnoliopsida</taxon>
        <taxon>eudicotyledons</taxon>
        <taxon>Gunneridae</taxon>
        <taxon>Pentapetalae</taxon>
        <taxon>asterids</taxon>
        <taxon>lamiids</taxon>
        <taxon>Lamiales</taxon>
        <taxon>Orobanchaceae</taxon>
        <taxon>Pedicularideae</taxon>
        <taxon>Castillejinae</taxon>
        <taxon>Castilleja</taxon>
    </lineage>
</organism>
<evidence type="ECO:0000256" key="7">
    <source>
        <dbReference type="ARBA" id="ARBA00022691"/>
    </source>
</evidence>
<dbReference type="CDD" id="cd11647">
    <property type="entry name" value="DHP5_DphB"/>
    <property type="match status" value="2"/>
</dbReference>
<dbReference type="FunFam" id="3.30.950.10:FF:000004">
    <property type="entry name" value="Diphthine synthase putative"/>
    <property type="match status" value="2"/>
</dbReference>
<keyword evidence="11" id="KW-1185">Reference proteome</keyword>
<keyword evidence="6" id="KW-0808">Transferase</keyword>
<dbReference type="InterPro" id="IPR000878">
    <property type="entry name" value="4pyrrol_Mease"/>
</dbReference>
<evidence type="ECO:0000256" key="2">
    <source>
        <dbReference type="ARBA" id="ARBA00005156"/>
    </source>
</evidence>
<dbReference type="EMBL" id="JAVIJP010000028">
    <property type="protein sequence ID" value="KAL3634244.1"/>
    <property type="molecule type" value="Genomic_DNA"/>
</dbReference>
<dbReference type="Proteomes" id="UP001632038">
    <property type="component" value="Unassembled WGS sequence"/>
</dbReference>
<dbReference type="GO" id="GO:0141133">
    <property type="term" value="F:diphthine methyl ester synthase activity"/>
    <property type="evidence" value="ECO:0007669"/>
    <property type="project" value="UniProtKB-EC"/>
</dbReference>
<comment type="caution">
    <text evidence="10">The sequence shown here is derived from an EMBL/GenBank/DDBJ whole genome shotgun (WGS) entry which is preliminary data.</text>
</comment>
<dbReference type="Gene3D" id="3.30.950.10">
    <property type="entry name" value="Methyltransferase, Cobalt-precorrin-4 Transmethylase, Domain 2"/>
    <property type="match status" value="2"/>
</dbReference>
<gene>
    <name evidence="10" type="ORF">CASFOL_021298</name>
</gene>
<dbReference type="Pfam" id="PF00590">
    <property type="entry name" value="TP_methylase"/>
    <property type="match status" value="2"/>
</dbReference>
<comment type="similarity">
    <text evidence="3">Belongs to the diphthine synthase family.</text>
</comment>
<dbReference type="AlphaFoldDB" id="A0ABD3CXD8"/>
<feature type="domain" description="Tetrapyrrole methylase" evidence="9">
    <location>
        <begin position="1"/>
        <end position="241"/>
    </location>
</feature>
<reference evidence="11" key="1">
    <citation type="journal article" date="2024" name="IScience">
        <title>Strigolactones Initiate the Formation of Haustorium-like Structures in Castilleja.</title>
        <authorList>
            <person name="Buerger M."/>
            <person name="Peterson D."/>
            <person name="Chory J."/>
        </authorList>
    </citation>
    <scope>NUCLEOTIDE SEQUENCE [LARGE SCALE GENOMIC DNA]</scope>
</reference>
<dbReference type="SUPFAM" id="SSF53790">
    <property type="entry name" value="Tetrapyrrole methylase"/>
    <property type="match status" value="2"/>
</dbReference>
<protein>
    <recommendedName>
        <fullName evidence="4">diphthine methyl ester synthase</fullName>
        <ecNumber evidence="4">2.1.1.314</ecNumber>
    </recommendedName>
</protein>
<name>A0ABD3CXD8_9LAMI</name>
<evidence type="ECO:0000256" key="3">
    <source>
        <dbReference type="ARBA" id="ARBA00006729"/>
    </source>
</evidence>
<comment type="pathway">
    <text evidence="2">Protein modification; peptidyl-diphthamide biosynthesis.</text>
</comment>
<dbReference type="PANTHER" id="PTHR10882:SF0">
    <property type="entry name" value="DIPHTHINE METHYL ESTER SYNTHASE"/>
    <property type="match status" value="1"/>
</dbReference>
<keyword evidence="5" id="KW-0489">Methyltransferase</keyword>
<dbReference type="HAMAP" id="MF_01084">
    <property type="entry name" value="Diphthine_synth"/>
    <property type="match status" value="2"/>
</dbReference>
<evidence type="ECO:0000256" key="6">
    <source>
        <dbReference type="ARBA" id="ARBA00022679"/>
    </source>
</evidence>
<evidence type="ECO:0000256" key="8">
    <source>
        <dbReference type="ARBA" id="ARBA00048752"/>
    </source>
</evidence>
<sequence>MLYAIGLGLGDEDDITVKGLKAVKKCSKVYMEAYTSLLSFGITSDGLSTLEKVYGKPIIVADREMVEEKADDMLFEAQVSDVAFLVVGDPFGATTHSDLVVRAKKLGLKVKVVSNASIMIAVGVCGLQLYSYGETVSIPFFTDTWRPDSFYEKIKCNRKRGLHTLCLLDIKVKEPSFESLCRGKKVYEPPRYMTINTAIEQLLEVAQNCSEPVYNEETICVGMGRVGCEDQVIVAGTMKQLLAVDFGDPLHCLVIVGDTHPVDEEMLKSYKIGTSSNNISNWKKKGAGMLYVIGIGLGDEDDITVKGLKAIKKCSKVYMEAYTSMLSFGITSDGLSTLEKVYGKPIIVADREMVEEKADDMLLEAQVSDVAFLVVGDPFGATTHSDLVVRAKKLGVEVKVVHNASVMIAVGACGLELYRYGETVSIPFFTDTWRPDSFYEKIKCNRKRGLHTLCLLDIKVKEPSFESLCRGKKVYEPQRFMTINTAIEQLLEVAQNRSEPAYNEDTACVGMARLGCEDQVIVSGSLKQLLTGDFGRPLHCLVIAGDIHPVEEEMLKYFKIDKSSNNI</sequence>
<comment type="function">
    <text evidence="1">S-adenosyl-L-methionine-dependent methyltransferase that catalyzes four methylations of the modified target histidine residue in translation elongation factor 2 (EF-2), to form an intermediate called diphthine methyl ester. The four successive methylation reactions represent the second step of diphthamide biosynthesis.</text>
</comment>
<evidence type="ECO:0000256" key="5">
    <source>
        <dbReference type="ARBA" id="ARBA00022603"/>
    </source>
</evidence>
<dbReference type="GO" id="GO:0032259">
    <property type="term" value="P:methylation"/>
    <property type="evidence" value="ECO:0007669"/>
    <property type="project" value="UniProtKB-KW"/>
</dbReference>
<dbReference type="PANTHER" id="PTHR10882">
    <property type="entry name" value="DIPHTHINE SYNTHASE"/>
    <property type="match status" value="1"/>
</dbReference>